<sequence length="195" mass="20310">MLPGEYKAPNRTHQRARTLGTASGGKAGKVKQVKGGYTSGSPSSSRLSSSDPPASASKGFVASSPPASPSDEGGINSTSSRSRPSAAAPRPCRGRRGSSSGPADSPAPWLGQHRSWLSPAGAATLSFRLRDPQDMPVASHSVSDIERRAPPDSSTPQQPLPLLRRHRPWPSPLQIPLGGLKSRGKLAPRISLCLG</sequence>
<keyword evidence="3" id="KW-1185">Reference proteome</keyword>
<evidence type="ECO:0000313" key="3">
    <source>
        <dbReference type="Proteomes" id="UP001153076"/>
    </source>
</evidence>
<feature type="region of interest" description="Disordered" evidence="1">
    <location>
        <begin position="127"/>
        <end position="169"/>
    </location>
</feature>
<feature type="region of interest" description="Disordered" evidence="1">
    <location>
        <begin position="1"/>
        <end position="115"/>
    </location>
</feature>
<feature type="compositionally biased region" description="Low complexity" evidence="1">
    <location>
        <begin position="79"/>
        <end position="108"/>
    </location>
</feature>
<dbReference type="EMBL" id="JAKOGI010000297">
    <property type="protein sequence ID" value="KAJ8437505.1"/>
    <property type="molecule type" value="Genomic_DNA"/>
</dbReference>
<evidence type="ECO:0000256" key="1">
    <source>
        <dbReference type="SAM" id="MobiDB-lite"/>
    </source>
</evidence>
<evidence type="ECO:0000313" key="2">
    <source>
        <dbReference type="EMBL" id="KAJ8437505.1"/>
    </source>
</evidence>
<comment type="caution">
    <text evidence="2">The sequence shown here is derived from an EMBL/GenBank/DDBJ whole genome shotgun (WGS) entry which is preliminary data.</text>
</comment>
<protein>
    <submittedName>
        <fullName evidence="2">Uncharacterized protein</fullName>
    </submittedName>
</protein>
<feature type="compositionally biased region" description="Low complexity" evidence="1">
    <location>
        <begin position="151"/>
        <end position="162"/>
    </location>
</feature>
<name>A0A9Q1QEB0_9CARY</name>
<feature type="compositionally biased region" description="Low complexity" evidence="1">
    <location>
        <begin position="33"/>
        <end position="57"/>
    </location>
</feature>
<organism evidence="2 3">
    <name type="scientific">Carnegiea gigantea</name>
    <dbReference type="NCBI Taxonomy" id="171969"/>
    <lineage>
        <taxon>Eukaryota</taxon>
        <taxon>Viridiplantae</taxon>
        <taxon>Streptophyta</taxon>
        <taxon>Embryophyta</taxon>
        <taxon>Tracheophyta</taxon>
        <taxon>Spermatophyta</taxon>
        <taxon>Magnoliopsida</taxon>
        <taxon>eudicotyledons</taxon>
        <taxon>Gunneridae</taxon>
        <taxon>Pentapetalae</taxon>
        <taxon>Caryophyllales</taxon>
        <taxon>Cactineae</taxon>
        <taxon>Cactaceae</taxon>
        <taxon>Cactoideae</taxon>
        <taxon>Echinocereeae</taxon>
        <taxon>Carnegiea</taxon>
    </lineage>
</organism>
<reference evidence="2" key="1">
    <citation type="submission" date="2022-04" db="EMBL/GenBank/DDBJ databases">
        <title>Carnegiea gigantea Genome sequencing and assembly v2.</title>
        <authorList>
            <person name="Copetti D."/>
            <person name="Sanderson M.J."/>
            <person name="Burquez A."/>
            <person name="Wojciechowski M.F."/>
        </authorList>
    </citation>
    <scope>NUCLEOTIDE SEQUENCE</scope>
    <source>
        <strain evidence="2">SGP5-SGP5p</strain>
        <tissue evidence="2">Aerial part</tissue>
    </source>
</reference>
<dbReference type="AlphaFoldDB" id="A0A9Q1QEB0"/>
<accession>A0A9Q1QEB0</accession>
<proteinExistence type="predicted"/>
<dbReference type="Proteomes" id="UP001153076">
    <property type="component" value="Unassembled WGS sequence"/>
</dbReference>
<gene>
    <name evidence="2" type="ORF">Cgig2_007482</name>
</gene>